<dbReference type="InterPro" id="IPR040155">
    <property type="entry name" value="CEBPZ/Mak21-like"/>
</dbReference>
<dbReference type="eggNOG" id="KOG2038">
    <property type="taxonomic scope" value="Eukaryota"/>
</dbReference>
<name>S8DRF2_FOMSC</name>
<dbReference type="InterPro" id="IPR005612">
    <property type="entry name" value="CCAAT-binding_factor"/>
</dbReference>
<dbReference type="InterPro" id="IPR016024">
    <property type="entry name" value="ARM-type_fold"/>
</dbReference>
<comment type="similarity">
    <text evidence="1">Belongs to the CBF/MAK21 family.</text>
</comment>
<evidence type="ECO:0000259" key="3">
    <source>
        <dbReference type="Pfam" id="PF03914"/>
    </source>
</evidence>
<dbReference type="SUPFAM" id="SSF48371">
    <property type="entry name" value="ARM repeat"/>
    <property type="match status" value="1"/>
</dbReference>
<feature type="compositionally biased region" description="Low complexity" evidence="2">
    <location>
        <begin position="122"/>
        <end position="131"/>
    </location>
</feature>
<dbReference type="PANTHER" id="PTHR12048:SF0">
    <property type="entry name" value="CCAAT_ENHANCER-BINDING PROTEIN ZETA"/>
    <property type="match status" value="1"/>
</dbReference>
<organism evidence="4 5">
    <name type="scientific">Fomitopsis schrenkii</name>
    <name type="common">Brown rot fungus</name>
    <dbReference type="NCBI Taxonomy" id="2126942"/>
    <lineage>
        <taxon>Eukaryota</taxon>
        <taxon>Fungi</taxon>
        <taxon>Dikarya</taxon>
        <taxon>Basidiomycota</taxon>
        <taxon>Agaricomycotina</taxon>
        <taxon>Agaricomycetes</taxon>
        <taxon>Polyporales</taxon>
        <taxon>Fomitopsis</taxon>
    </lineage>
</organism>
<dbReference type="AlphaFoldDB" id="S8DRF2"/>
<dbReference type="Pfam" id="PF03914">
    <property type="entry name" value="CBF"/>
    <property type="match status" value="1"/>
</dbReference>
<protein>
    <recommendedName>
        <fullName evidence="3">CCAAT-binding factor domain-containing protein</fullName>
    </recommendedName>
</protein>
<feature type="compositionally biased region" description="Basic and acidic residues" evidence="2">
    <location>
        <begin position="1"/>
        <end position="10"/>
    </location>
</feature>
<evidence type="ECO:0000256" key="2">
    <source>
        <dbReference type="SAM" id="MobiDB-lite"/>
    </source>
</evidence>
<feature type="region of interest" description="Disordered" evidence="2">
    <location>
        <begin position="723"/>
        <end position="747"/>
    </location>
</feature>
<feature type="compositionally biased region" description="Acidic residues" evidence="2">
    <location>
        <begin position="1028"/>
        <end position="1039"/>
    </location>
</feature>
<feature type="region of interest" description="Disordered" evidence="2">
    <location>
        <begin position="1"/>
        <end position="155"/>
    </location>
</feature>
<dbReference type="PANTHER" id="PTHR12048">
    <property type="entry name" value="CCAAT-BINDING FACTOR-RELATED"/>
    <property type="match status" value="1"/>
</dbReference>
<dbReference type="Proteomes" id="UP000015241">
    <property type="component" value="Unassembled WGS sequence"/>
</dbReference>
<gene>
    <name evidence="4" type="ORF">FOMPIDRAFT_1063419</name>
</gene>
<feature type="compositionally biased region" description="Acidic residues" evidence="2">
    <location>
        <begin position="981"/>
        <end position="1001"/>
    </location>
</feature>
<feature type="compositionally biased region" description="Basic and acidic residues" evidence="2">
    <location>
        <begin position="51"/>
        <end position="60"/>
    </location>
</feature>
<feature type="compositionally biased region" description="Acidic residues" evidence="2">
    <location>
        <begin position="942"/>
        <end position="953"/>
    </location>
</feature>
<dbReference type="HOGENOM" id="CLU_003417_0_0_1"/>
<keyword evidence="5" id="KW-1185">Reference proteome</keyword>
<evidence type="ECO:0000313" key="4">
    <source>
        <dbReference type="EMBL" id="EPS93758.1"/>
    </source>
</evidence>
<dbReference type="STRING" id="743788.S8DRF2"/>
<reference evidence="4 5" key="1">
    <citation type="journal article" date="2012" name="Science">
        <title>The Paleozoic origin of enzymatic lignin decomposition reconstructed from 31 fungal genomes.</title>
        <authorList>
            <person name="Floudas D."/>
            <person name="Binder M."/>
            <person name="Riley R."/>
            <person name="Barry K."/>
            <person name="Blanchette R.A."/>
            <person name="Henrissat B."/>
            <person name="Martinez A.T."/>
            <person name="Otillar R."/>
            <person name="Spatafora J.W."/>
            <person name="Yadav J.S."/>
            <person name="Aerts A."/>
            <person name="Benoit I."/>
            <person name="Boyd A."/>
            <person name="Carlson A."/>
            <person name="Copeland A."/>
            <person name="Coutinho P.M."/>
            <person name="de Vries R.P."/>
            <person name="Ferreira P."/>
            <person name="Findley K."/>
            <person name="Foster B."/>
            <person name="Gaskell J."/>
            <person name="Glotzer D."/>
            <person name="Gorecki P."/>
            <person name="Heitman J."/>
            <person name="Hesse C."/>
            <person name="Hori C."/>
            <person name="Igarashi K."/>
            <person name="Jurgens J.A."/>
            <person name="Kallen N."/>
            <person name="Kersten P."/>
            <person name="Kohler A."/>
            <person name="Kuees U."/>
            <person name="Kumar T.K.A."/>
            <person name="Kuo A."/>
            <person name="LaButti K."/>
            <person name="Larrondo L.F."/>
            <person name="Lindquist E."/>
            <person name="Ling A."/>
            <person name="Lombard V."/>
            <person name="Lucas S."/>
            <person name="Lundell T."/>
            <person name="Martin R."/>
            <person name="McLaughlin D.J."/>
            <person name="Morgenstern I."/>
            <person name="Morin E."/>
            <person name="Murat C."/>
            <person name="Nagy L.G."/>
            <person name="Nolan M."/>
            <person name="Ohm R.A."/>
            <person name="Patyshakuliyeva A."/>
            <person name="Rokas A."/>
            <person name="Ruiz-Duenas F.J."/>
            <person name="Sabat G."/>
            <person name="Salamov A."/>
            <person name="Samejima M."/>
            <person name="Schmutz J."/>
            <person name="Slot J.C."/>
            <person name="St John F."/>
            <person name="Stenlid J."/>
            <person name="Sun H."/>
            <person name="Sun S."/>
            <person name="Syed K."/>
            <person name="Tsang A."/>
            <person name="Wiebenga A."/>
            <person name="Young D."/>
            <person name="Pisabarro A."/>
            <person name="Eastwood D.C."/>
            <person name="Martin F."/>
            <person name="Cullen D."/>
            <person name="Grigoriev I.V."/>
            <person name="Hibbett D.S."/>
        </authorList>
    </citation>
    <scope>NUCLEOTIDE SEQUENCE</scope>
    <source>
        <strain evidence="5">FP-58527</strain>
    </source>
</reference>
<dbReference type="InParanoid" id="S8DRF2"/>
<dbReference type="FunCoup" id="S8DRF2">
    <property type="interactions" value="638"/>
</dbReference>
<feature type="region of interest" description="Disordered" evidence="2">
    <location>
        <begin position="807"/>
        <end position="828"/>
    </location>
</feature>
<evidence type="ECO:0000313" key="5">
    <source>
        <dbReference type="Proteomes" id="UP000015241"/>
    </source>
</evidence>
<feature type="compositionally biased region" description="Acidic residues" evidence="2">
    <location>
        <begin position="894"/>
        <end position="927"/>
    </location>
</feature>
<dbReference type="EMBL" id="KE504258">
    <property type="protein sequence ID" value="EPS93758.1"/>
    <property type="molecule type" value="Genomic_DNA"/>
</dbReference>
<feature type="domain" description="CCAAT-binding factor" evidence="3">
    <location>
        <begin position="604"/>
        <end position="776"/>
    </location>
</feature>
<dbReference type="GO" id="GO:0005634">
    <property type="term" value="C:nucleus"/>
    <property type="evidence" value="ECO:0007669"/>
    <property type="project" value="UniProtKB-ARBA"/>
</dbReference>
<feature type="region of interest" description="Disordered" evidence="2">
    <location>
        <begin position="417"/>
        <end position="451"/>
    </location>
</feature>
<dbReference type="OrthoDB" id="28947at2759"/>
<accession>S8DRF2</accession>
<feature type="region of interest" description="Disordered" evidence="2">
    <location>
        <begin position="876"/>
        <end position="1065"/>
    </location>
</feature>
<proteinExistence type="inferred from homology"/>
<feature type="region of interest" description="Disordered" evidence="2">
    <location>
        <begin position="502"/>
        <end position="541"/>
    </location>
</feature>
<feature type="compositionally biased region" description="Basic and acidic residues" evidence="2">
    <location>
        <begin position="94"/>
        <end position="111"/>
    </location>
</feature>
<feature type="compositionally biased region" description="Basic and acidic residues" evidence="2">
    <location>
        <begin position="532"/>
        <end position="541"/>
    </location>
</feature>
<sequence length="1089" mass="118056">MARVRTDKPFKTKAGSANPGSGAQGAGSKERQKGRKGKGKTKEDVEVELVTGHESEDPVLVKDVSSFLSGLKLSNGSAGTVPPAAKKLQAKGKAKQDTLKTSDLSKGETKAKGSPTKKQKQKSSSNVASTSKTEESKSTPAILVPNTPASTKRGKFIVDPNPQWYTSAPTLPPSASLAQPTAKQLSTLSERAQKLLQADAELHASTSLSSGDASFMQTILKSGTLSDRLSALTLMVQGSPVHNVKALEGLKGMMERGKGKGREEGLKAVRCVVDWWVGGGGPGRKLKYFRDQPLLHPSVTDAHLVLWHFEDWLKKYFFSVLQVLETHSLDPLPYVRTQSLSFITALLKEQPEQEQNLLRLLVNKLGDTEKAICSRASFHLLQVLQAHPGMKAVIVREVKALIFRPVASSAAAASASAAAHEEKRHTHIHFGDDEEKKPKAGKSSGKESSKERLERWNSHAWYYAAVTLNQVVLTSTEADKVVARTLLGVYFEMFEEILGANRGKGEEREAGDEEDAGDGGKDKQGGKTKAGKRVEKGKGKEKEVHGAAGFAEVEDATSRLLSAVLTGVNRALPFAKVDVAADNVFQKHIDTLFLITHTSTFNISLQALLLIFQIAASLASHPSSSSSASYGTALQDRFYRTLYASLVDSRLGESNKQAMYLNLLFKALKGDENIERVKAFVRRFVQVLVAGVGGSGGAEFIAGGLYLLGELFQATPALRELLGDGKGKRRAPTQGGEETEYDPKKREPQFANASASPMYELLPLLHHYHPAVSLHAQQLLSNAPLTATPDLALNTLSHFLDRFVYKNPKKPRTKGPSAMQPAASAADGTGVKMTKGEVADEGGLVVNEETWWRRKVEDVPVDQVFFHRYFTQKKQREGEKAAKVARRKGHGEASDTEDEDEDDMASDAEEEAAGTGEENEGDSDKEEGEIWKAMKASMPAELQDDDLSDDDEIPSGLDDHDASEGSGRQGVDDAASGAASDEAEDEDLEERDEESTAEDDAFSLAEASDAEDLIPLDAGMPMGLIEYDGSDASDAEEEWGGIASEQPAKKRKRQEEDAKKGKKKLRSLPTFASYEDYAQMIEDGPEDNL</sequence>
<feature type="compositionally biased region" description="Polar residues" evidence="2">
    <location>
        <begin position="66"/>
        <end position="78"/>
    </location>
</feature>
<feature type="compositionally biased region" description="Basic and acidic residues" evidence="2">
    <location>
        <begin position="419"/>
        <end position="451"/>
    </location>
</feature>
<evidence type="ECO:0000256" key="1">
    <source>
        <dbReference type="ARBA" id="ARBA00007797"/>
    </source>
</evidence>